<dbReference type="AlphaFoldDB" id="A0A9X2DUF8"/>
<gene>
    <name evidence="1" type="ORF">M3202_19740</name>
</gene>
<sequence length="314" mass="36047">MTKNFNLNDVAAIHGNETEQNLFGYLCWYSVSEGLYNREQIRDSLHKSGLADSFMPKRIRPADAFRRATKLIEKNSQMEDEKTGIVDQYLIRHVTSSNTITQRNIVRERRDSQGRSLHYNSSAGILVFNKDNEDFLIEQTENDHVRDLAEFAKSQYEIFLNHHNGGAIRNMTLNILKQMAPLPVRPSGGIYFVPVKYEEMLKKVVEFLKYLETSGGNGGEGFMVPLINTEDNKDMLRSKIDAHLQTTLERCQALMSNNKEIPKNIIKEQIDDAKRIIGDFKDYRSLVTGAVDSMEDKIEAIRQQVQTLLIDKLK</sequence>
<dbReference type="InterPro" id="IPR046632">
    <property type="entry name" value="DUF6744"/>
</dbReference>
<evidence type="ECO:0000313" key="1">
    <source>
        <dbReference type="EMBL" id="MCM3716280.1"/>
    </source>
</evidence>
<proteinExistence type="predicted"/>
<comment type="caution">
    <text evidence="1">The sequence shown here is derived from an EMBL/GenBank/DDBJ whole genome shotgun (WGS) entry which is preliminary data.</text>
</comment>
<evidence type="ECO:0000313" key="2">
    <source>
        <dbReference type="Proteomes" id="UP001139179"/>
    </source>
</evidence>
<dbReference type="EMBL" id="JAMBOL010000033">
    <property type="protein sequence ID" value="MCM3716280.1"/>
    <property type="molecule type" value="Genomic_DNA"/>
</dbReference>
<organism evidence="1 2">
    <name type="scientific">Halalkalibacter oceani</name>
    <dbReference type="NCBI Taxonomy" id="1653776"/>
    <lineage>
        <taxon>Bacteria</taxon>
        <taxon>Bacillati</taxon>
        <taxon>Bacillota</taxon>
        <taxon>Bacilli</taxon>
        <taxon>Bacillales</taxon>
        <taxon>Bacillaceae</taxon>
        <taxon>Halalkalibacter</taxon>
    </lineage>
</organism>
<name>A0A9X2DUF8_9BACI</name>
<dbReference type="Proteomes" id="UP001139179">
    <property type="component" value="Unassembled WGS sequence"/>
</dbReference>
<accession>A0A9X2DUF8</accession>
<protein>
    <submittedName>
        <fullName evidence="1">Uncharacterized protein</fullName>
    </submittedName>
</protein>
<dbReference type="Pfam" id="PF20529">
    <property type="entry name" value="DUF6744"/>
    <property type="match status" value="1"/>
</dbReference>
<reference evidence="1" key="1">
    <citation type="submission" date="2022-05" db="EMBL/GenBank/DDBJ databases">
        <title>Comparative Genomics of Spacecraft Associated Microbes.</title>
        <authorList>
            <person name="Tran M.T."/>
            <person name="Wright A."/>
            <person name="Seuylemezian A."/>
            <person name="Eisen J."/>
            <person name="Coil D."/>
        </authorList>
    </citation>
    <scope>NUCLEOTIDE SEQUENCE</scope>
    <source>
        <strain evidence="1">214.1.1</strain>
    </source>
</reference>
<dbReference type="RefSeq" id="WP_251224951.1">
    <property type="nucleotide sequence ID" value="NZ_JAMBOL010000033.1"/>
</dbReference>
<keyword evidence="2" id="KW-1185">Reference proteome</keyword>